<keyword evidence="2" id="KW-0812">Transmembrane</keyword>
<evidence type="ECO:0000313" key="3">
    <source>
        <dbReference type="EMBL" id="KAK4216093.1"/>
    </source>
</evidence>
<feature type="region of interest" description="Disordered" evidence="1">
    <location>
        <begin position="70"/>
        <end position="108"/>
    </location>
</feature>
<reference evidence="3" key="2">
    <citation type="submission" date="2023-05" db="EMBL/GenBank/DDBJ databases">
        <authorList>
            <consortium name="Lawrence Berkeley National Laboratory"/>
            <person name="Steindorff A."/>
            <person name="Hensen N."/>
            <person name="Bonometti L."/>
            <person name="Westerberg I."/>
            <person name="Brannstrom I.O."/>
            <person name="Guillou S."/>
            <person name="Cros-Aarteil S."/>
            <person name="Calhoun S."/>
            <person name="Haridas S."/>
            <person name="Kuo A."/>
            <person name="Mondo S."/>
            <person name="Pangilinan J."/>
            <person name="Riley R."/>
            <person name="Labutti K."/>
            <person name="Andreopoulos B."/>
            <person name="Lipzen A."/>
            <person name="Chen C."/>
            <person name="Yanf M."/>
            <person name="Daum C."/>
            <person name="Ng V."/>
            <person name="Clum A."/>
            <person name="Ohm R."/>
            <person name="Martin F."/>
            <person name="Silar P."/>
            <person name="Natvig D."/>
            <person name="Lalanne C."/>
            <person name="Gautier V."/>
            <person name="Ament-Velasquez S.L."/>
            <person name="Kruys A."/>
            <person name="Hutchinson M.I."/>
            <person name="Powell A.J."/>
            <person name="Barry K."/>
            <person name="Miller A.N."/>
            <person name="Grigoriev I.V."/>
            <person name="Debuchy R."/>
            <person name="Gladieux P."/>
            <person name="Thoren M.H."/>
            <person name="Johannesson H."/>
        </authorList>
    </citation>
    <scope>NUCLEOTIDE SEQUENCE</scope>
    <source>
        <strain evidence="3">PSN293</strain>
    </source>
</reference>
<gene>
    <name evidence="3" type="ORF">QBC37DRAFT_456668</name>
</gene>
<comment type="caution">
    <text evidence="3">The sequence shown here is derived from an EMBL/GenBank/DDBJ whole genome shotgun (WGS) entry which is preliminary data.</text>
</comment>
<dbReference type="AlphaFoldDB" id="A0AAN6YB88"/>
<keyword evidence="2" id="KW-0472">Membrane</keyword>
<feature type="transmembrane region" description="Helical" evidence="2">
    <location>
        <begin position="212"/>
        <end position="233"/>
    </location>
</feature>
<feature type="compositionally biased region" description="Polar residues" evidence="1">
    <location>
        <begin position="77"/>
        <end position="93"/>
    </location>
</feature>
<evidence type="ECO:0000256" key="1">
    <source>
        <dbReference type="SAM" id="MobiDB-lite"/>
    </source>
</evidence>
<keyword evidence="4" id="KW-1185">Reference proteome</keyword>
<name>A0AAN6YB88_9PEZI</name>
<reference evidence="3" key="1">
    <citation type="journal article" date="2023" name="Mol. Phylogenet. Evol.">
        <title>Genome-scale phylogeny and comparative genomics of the fungal order Sordariales.</title>
        <authorList>
            <person name="Hensen N."/>
            <person name="Bonometti L."/>
            <person name="Westerberg I."/>
            <person name="Brannstrom I.O."/>
            <person name="Guillou S."/>
            <person name="Cros-Aarteil S."/>
            <person name="Calhoun S."/>
            <person name="Haridas S."/>
            <person name="Kuo A."/>
            <person name="Mondo S."/>
            <person name="Pangilinan J."/>
            <person name="Riley R."/>
            <person name="LaButti K."/>
            <person name="Andreopoulos B."/>
            <person name="Lipzen A."/>
            <person name="Chen C."/>
            <person name="Yan M."/>
            <person name="Daum C."/>
            <person name="Ng V."/>
            <person name="Clum A."/>
            <person name="Steindorff A."/>
            <person name="Ohm R.A."/>
            <person name="Martin F."/>
            <person name="Silar P."/>
            <person name="Natvig D.O."/>
            <person name="Lalanne C."/>
            <person name="Gautier V."/>
            <person name="Ament-Velasquez S.L."/>
            <person name="Kruys A."/>
            <person name="Hutchinson M.I."/>
            <person name="Powell A.J."/>
            <person name="Barry K."/>
            <person name="Miller A.N."/>
            <person name="Grigoriev I.V."/>
            <person name="Debuchy R."/>
            <person name="Gladieux P."/>
            <person name="Hiltunen Thoren M."/>
            <person name="Johannesson H."/>
        </authorList>
    </citation>
    <scope>NUCLEOTIDE SEQUENCE</scope>
    <source>
        <strain evidence="3">PSN293</strain>
    </source>
</reference>
<sequence>MLSCESFAHDINQTTATSSAQPGVTKVVQIFFIDEPGYEGLAYTLFHRDSGSVLGVEYDRTTYVITTTRTDLRPKPTGNTTTASITSLQSSTRKFGPPGGWGNATGPPSTITQGPATFLYTGTRFGPGRTVVNRCSLNGTVSAACNLTHVGDVWYTKDPDWNGTYSTYSYNWTAGDRFGYVPVTITQGAELLEGPATPTASGMPNSAPGAVVIGRLSLGMLCMGLALGVSGLVF</sequence>
<dbReference type="Proteomes" id="UP001301769">
    <property type="component" value="Unassembled WGS sequence"/>
</dbReference>
<proteinExistence type="predicted"/>
<accession>A0AAN6YB88</accession>
<protein>
    <submittedName>
        <fullName evidence="3">Uncharacterized protein</fullName>
    </submittedName>
</protein>
<evidence type="ECO:0000256" key="2">
    <source>
        <dbReference type="SAM" id="Phobius"/>
    </source>
</evidence>
<organism evidence="3 4">
    <name type="scientific">Rhypophila decipiens</name>
    <dbReference type="NCBI Taxonomy" id="261697"/>
    <lineage>
        <taxon>Eukaryota</taxon>
        <taxon>Fungi</taxon>
        <taxon>Dikarya</taxon>
        <taxon>Ascomycota</taxon>
        <taxon>Pezizomycotina</taxon>
        <taxon>Sordariomycetes</taxon>
        <taxon>Sordariomycetidae</taxon>
        <taxon>Sordariales</taxon>
        <taxon>Naviculisporaceae</taxon>
        <taxon>Rhypophila</taxon>
    </lineage>
</organism>
<dbReference type="EMBL" id="MU858072">
    <property type="protein sequence ID" value="KAK4216093.1"/>
    <property type="molecule type" value="Genomic_DNA"/>
</dbReference>
<evidence type="ECO:0000313" key="4">
    <source>
        <dbReference type="Proteomes" id="UP001301769"/>
    </source>
</evidence>
<keyword evidence="2" id="KW-1133">Transmembrane helix</keyword>